<feature type="repeat" description="NHL" evidence="2">
    <location>
        <begin position="255"/>
        <end position="279"/>
    </location>
</feature>
<dbReference type="PANTHER" id="PTHR24104:SF25">
    <property type="entry name" value="PROTEIN LIN-41"/>
    <property type="match status" value="1"/>
</dbReference>
<keyword evidence="1" id="KW-0677">Repeat</keyword>
<dbReference type="AlphaFoldDB" id="A0A660SL23"/>
<protein>
    <recommendedName>
        <fullName evidence="3">FlgD/Vpr Ig-like domain-containing protein</fullName>
    </recommendedName>
</protein>
<proteinExistence type="predicted"/>
<evidence type="ECO:0000256" key="2">
    <source>
        <dbReference type="PROSITE-ProRule" id="PRU00504"/>
    </source>
</evidence>
<dbReference type="InterPro" id="IPR011042">
    <property type="entry name" value="6-blade_b-propeller_TolB-like"/>
</dbReference>
<dbReference type="PROSITE" id="PS51125">
    <property type="entry name" value="NHL"/>
    <property type="match status" value="3"/>
</dbReference>
<dbReference type="Gene3D" id="2.60.40.4070">
    <property type="match status" value="1"/>
</dbReference>
<feature type="repeat" description="NHL" evidence="2">
    <location>
        <begin position="181"/>
        <end position="233"/>
    </location>
</feature>
<dbReference type="PANTHER" id="PTHR24104">
    <property type="entry name" value="E3 UBIQUITIN-PROTEIN LIGASE NHLRC1-RELATED"/>
    <property type="match status" value="1"/>
</dbReference>
<feature type="domain" description="FlgD/Vpr Ig-like" evidence="3">
    <location>
        <begin position="353"/>
        <end position="407"/>
    </location>
</feature>
<evidence type="ECO:0000313" key="5">
    <source>
        <dbReference type="Proteomes" id="UP000268469"/>
    </source>
</evidence>
<dbReference type="GO" id="GO:0008270">
    <property type="term" value="F:zinc ion binding"/>
    <property type="evidence" value="ECO:0007669"/>
    <property type="project" value="UniProtKB-KW"/>
</dbReference>
<sequence length="431" mass="48855">MIVALLILAGYNPTTLIKPPFRHSLGYYRASSYYLRLYLGPGFRVEDPQGVAAVKMIEEDDPTTHKDDVQLTVFAVNSGRGQIVYNKRFEAVRVYGGKGKGKDRFLNPMGIAASPTGLVCVADMGNDRVVILKYHNGKLSYQGEITGLDRPHDVAIDSRDRIYIANTGRSEILVYRGDSLLYRFGEEGFELGKLYHPTAVAVIDTGDRYNDEKNQFLVVVDWDHHRIQQFTLDGRYRSGVSYIGIGLEEAEFNYLAIDRHGSVYVTDRYNHQIHKFDSHLHYIISVGREGGGVMEFFEPRGIAIARRYGQVFITEKEGGQYLWVGIDAYLIGLFPEEFSPQRPGTTIALYITDVGKVKMCIMNENGAVVRTFLPELIERPGEHLFVWDGRDNYGRLVPPGIYTLNIRVKATYGSRYYFKKELQGRIRCVGS</sequence>
<accession>A0A660SL23</accession>
<dbReference type="Pfam" id="PF01436">
    <property type="entry name" value="NHL"/>
    <property type="match status" value="2"/>
</dbReference>
<comment type="caution">
    <text evidence="4">The sequence shown here is derived from an EMBL/GenBank/DDBJ whole genome shotgun (WGS) entry which is preliminary data.</text>
</comment>
<evidence type="ECO:0000313" key="4">
    <source>
        <dbReference type="EMBL" id="RKX71433.1"/>
    </source>
</evidence>
<dbReference type="CDD" id="cd05819">
    <property type="entry name" value="NHL"/>
    <property type="match status" value="1"/>
</dbReference>
<feature type="repeat" description="NHL" evidence="2">
    <location>
        <begin position="92"/>
        <end position="135"/>
    </location>
</feature>
<organism evidence="4 5">
    <name type="scientific">candidate division WOR-3 bacterium</name>
    <dbReference type="NCBI Taxonomy" id="2052148"/>
    <lineage>
        <taxon>Bacteria</taxon>
        <taxon>Bacteria division WOR-3</taxon>
    </lineage>
</organism>
<dbReference type="Proteomes" id="UP000268469">
    <property type="component" value="Unassembled WGS sequence"/>
</dbReference>
<dbReference type="InterPro" id="IPR001258">
    <property type="entry name" value="NHL_repeat"/>
</dbReference>
<name>A0A660SL23_UNCW3</name>
<reference evidence="4 5" key="1">
    <citation type="submission" date="2018-06" db="EMBL/GenBank/DDBJ databases">
        <title>Extensive metabolic versatility and redundancy in microbially diverse, dynamic hydrothermal sediments.</title>
        <authorList>
            <person name="Dombrowski N."/>
            <person name="Teske A."/>
            <person name="Baker B.J."/>
        </authorList>
    </citation>
    <scope>NUCLEOTIDE SEQUENCE [LARGE SCALE GENOMIC DNA]</scope>
    <source>
        <strain evidence="4">B36_G15</strain>
    </source>
</reference>
<dbReference type="InterPro" id="IPR050952">
    <property type="entry name" value="TRIM-NHL_E3_ligases"/>
</dbReference>
<dbReference type="SUPFAM" id="SSF63829">
    <property type="entry name" value="Calcium-dependent phosphotriesterase"/>
    <property type="match status" value="1"/>
</dbReference>
<dbReference type="EMBL" id="QNBE01000009">
    <property type="protein sequence ID" value="RKX71433.1"/>
    <property type="molecule type" value="Genomic_DNA"/>
</dbReference>
<gene>
    <name evidence="4" type="ORF">DRP53_01630</name>
</gene>
<evidence type="ECO:0000256" key="1">
    <source>
        <dbReference type="ARBA" id="ARBA00022737"/>
    </source>
</evidence>
<dbReference type="Pfam" id="PF13860">
    <property type="entry name" value="FlgD_ig"/>
    <property type="match status" value="1"/>
</dbReference>
<dbReference type="InterPro" id="IPR025965">
    <property type="entry name" value="FlgD/Vpr_Ig-like"/>
</dbReference>
<dbReference type="Gene3D" id="2.120.10.30">
    <property type="entry name" value="TolB, C-terminal domain"/>
    <property type="match status" value="2"/>
</dbReference>
<evidence type="ECO:0000259" key="3">
    <source>
        <dbReference type="Pfam" id="PF13860"/>
    </source>
</evidence>